<accession>A0A6J4R345</accession>
<dbReference type="PANTHER" id="PTHR43095">
    <property type="entry name" value="SUGAR KINASE"/>
    <property type="match status" value="1"/>
</dbReference>
<evidence type="ECO:0000313" key="7">
    <source>
        <dbReference type="EMBL" id="CAA9460008.1"/>
    </source>
</evidence>
<keyword evidence="3 4" id="KW-0418">Kinase</keyword>
<protein>
    <submittedName>
        <fullName evidence="7">Erythritol kinase EryA</fullName>
        <ecNumber evidence="7">2.7.1.27</ecNumber>
    </submittedName>
</protein>
<organism evidence="7">
    <name type="scientific">uncultured Rubrobacteraceae bacterium</name>
    <dbReference type="NCBI Taxonomy" id="349277"/>
    <lineage>
        <taxon>Bacteria</taxon>
        <taxon>Bacillati</taxon>
        <taxon>Actinomycetota</taxon>
        <taxon>Rubrobacteria</taxon>
        <taxon>Rubrobacterales</taxon>
        <taxon>Rubrobacteraceae</taxon>
        <taxon>environmental samples</taxon>
    </lineage>
</organism>
<keyword evidence="2 4" id="KW-0808">Transferase</keyword>
<dbReference type="InterPro" id="IPR000577">
    <property type="entry name" value="Carb_kinase_FGGY"/>
</dbReference>
<evidence type="ECO:0000256" key="2">
    <source>
        <dbReference type="ARBA" id="ARBA00022679"/>
    </source>
</evidence>
<proteinExistence type="inferred from homology"/>
<dbReference type="Pfam" id="PF02782">
    <property type="entry name" value="FGGY_C"/>
    <property type="match status" value="1"/>
</dbReference>
<feature type="domain" description="Carbohydrate kinase FGGY C-terminal" evidence="6">
    <location>
        <begin position="260"/>
        <end position="447"/>
    </location>
</feature>
<sequence>MTPCLLGIDVGLSVTKAVVCDLEGRELGVGEGRSPYDTPRPRWVERDMLGIWEDCVSAIRGALEASGVSGADVLAVGVAGHGDGLYLVDGNGDPVRPAILSLDSRAHEVVERWRGSGLLGEALALTGQHPFAASPAALISWMQEHEPENLGRSRWALFCKDWIKLKLTGEVSTDPTEASASFTDVNTQDYSDAAFRLYGLGGFWEKTPPIVGCAEVAGEVTRRAAGATGLVPGTPVVSGAHDVDGSALGVGSLRPGQLCVVSGTWSINEVVAAAPAVDPRWQCRNFVEPGLWMHMATSPASATNLDWFVRRLCVPEADEADRLGRSPFEFAGAEVETVLEEKAGVIYHPFLYGQPQRSDASAGFFGLRGWHTRAHLLRALFEGVVFNHRAHVDALRSTFPVSEVRLTGGGIKSDLWLQMFADALGMPVNLANTQESGARGVALCAGVGVGAYGSVGEAVERAVRIVRSYEPDPVRHDSLSETYRTYTALIEALAPLWPSLE</sequence>
<dbReference type="EC" id="2.7.1.27" evidence="7"/>
<dbReference type="Gene3D" id="3.30.420.40">
    <property type="match status" value="2"/>
</dbReference>
<dbReference type="CDD" id="cd07802">
    <property type="entry name" value="ASKHA_NBD_FGGY_EcLyxK-like"/>
    <property type="match status" value="1"/>
</dbReference>
<dbReference type="InterPro" id="IPR018485">
    <property type="entry name" value="FGGY_C"/>
</dbReference>
<dbReference type="EMBL" id="CADCVH010000069">
    <property type="protein sequence ID" value="CAA9460008.1"/>
    <property type="molecule type" value="Genomic_DNA"/>
</dbReference>
<feature type="domain" description="Carbohydrate kinase FGGY N-terminal" evidence="5">
    <location>
        <begin position="5"/>
        <end position="249"/>
    </location>
</feature>
<dbReference type="InterPro" id="IPR043129">
    <property type="entry name" value="ATPase_NBD"/>
</dbReference>
<comment type="similarity">
    <text evidence="1 4">Belongs to the FGGY kinase family.</text>
</comment>
<evidence type="ECO:0000256" key="1">
    <source>
        <dbReference type="ARBA" id="ARBA00009156"/>
    </source>
</evidence>
<dbReference type="PROSITE" id="PS00445">
    <property type="entry name" value="FGGY_KINASES_2"/>
    <property type="match status" value="1"/>
</dbReference>
<dbReference type="InterPro" id="IPR018484">
    <property type="entry name" value="FGGY_N"/>
</dbReference>
<evidence type="ECO:0000259" key="6">
    <source>
        <dbReference type="Pfam" id="PF02782"/>
    </source>
</evidence>
<dbReference type="InterPro" id="IPR050406">
    <property type="entry name" value="FGGY_Carb_Kinase"/>
</dbReference>
<gene>
    <name evidence="7" type="ORF">AVDCRST_MAG02-2117</name>
</gene>
<dbReference type="SUPFAM" id="SSF53067">
    <property type="entry name" value="Actin-like ATPase domain"/>
    <property type="match status" value="2"/>
</dbReference>
<evidence type="ECO:0000256" key="3">
    <source>
        <dbReference type="ARBA" id="ARBA00022777"/>
    </source>
</evidence>
<name>A0A6J4R345_9ACTN</name>
<evidence type="ECO:0000256" key="4">
    <source>
        <dbReference type="RuleBase" id="RU003733"/>
    </source>
</evidence>
<dbReference type="GO" id="GO:0005975">
    <property type="term" value="P:carbohydrate metabolic process"/>
    <property type="evidence" value="ECO:0007669"/>
    <property type="project" value="InterPro"/>
</dbReference>
<dbReference type="Pfam" id="PF00370">
    <property type="entry name" value="FGGY_N"/>
    <property type="match status" value="1"/>
</dbReference>
<dbReference type="InterPro" id="IPR018483">
    <property type="entry name" value="Carb_kinase_FGGY_CS"/>
</dbReference>
<dbReference type="PIRSF" id="PIRSF000538">
    <property type="entry name" value="GlpK"/>
    <property type="match status" value="1"/>
</dbReference>
<evidence type="ECO:0000259" key="5">
    <source>
        <dbReference type="Pfam" id="PF00370"/>
    </source>
</evidence>
<reference evidence="7" key="1">
    <citation type="submission" date="2020-02" db="EMBL/GenBank/DDBJ databases">
        <authorList>
            <person name="Meier V. D."/>
        </authorList>
    </citation>
    <scope>NUCLEOTIDE SEQUENCE</scope>
    <source>
        <strain evidence="7">AVDCRST_MAG02</strain>
    </source>
</reference>
<dbReference type="GO" id="GO:0047878">
    <property type="term" value="F:erythritol kinase activity"/>
    <property type="evidence" value="ECO:0007669"/>
    <property type="project" value="UniProtKB-EC"/>
</dbReference>
<dbReference type="AlphaFoldDB" id="A0A6J4R345"/>
<dbReference type="PANTHER" id="PTHR43095:SF3">
    <property type="entry name" value="L-XYLULOSE_3-KETO-L-GULONATE KINASE"/>
    <property type="match status" value="1"/>
</dbReference>